<dbReference type="Gene3D" id="2.130.10.130">
    <property type="entry name" value="Integrin alpha, N-terminal"/>
    <property type="match status" value="1"/>
</dbReference>
<name>A0A1I2J3Y8_9BACT</name>
<dbReference type="STRING" id="54.SAMN02745121_09168"/>
<proteinExistence type="predicted"/>
<dbReference type="Pfam" id="PF13517">
    <property type="entry name" value="FG-GAP_3"/>
    <property type="match status" value="1"/>
</dbReference>
<evidence type="ECO:0000256" key="1">
    <source>
        <dbReference type="ARBA" id="ARBA00022729"/>
    </source>
</evidence>
<dbReference type="InterPro" id="IPR028994">
    <property type="entry name" value="Integrin_alpha_N"/>
</dbReference>
<accession>A0A1I2J3Y8</accession>
<dbReference type="PANTHER" id="PTHR46580:SF4">
    <property type="entry name" value="ATP_GTP-BINDING PROTEIN"/>
    <property type="match status" value="1"/>
</dbReference>
<feature type="signal peptide" evidence="2">
    <location>
        <begin position="1"/>
        <end position="35"/>
    </location>
</feature>
<keyword evidence="4" id="KW-1185">Reference proteome</keyword>
<feature type="non-terminal residue" evidence="3">
    <location>
        <position position="189"/>
    </location>
</feature>
<evidence type="ECO:0000256" key="2">
    <source>
        <dbReference type="SAM" id="SignalP"/>
    </source>
</evidence>
<dbReference type="AlphaFoldDB" id="A0A1I2J3Y8"/>
<protein>
    <submittedName>
        <fullName evidence="3">Repeat domain-containing protein</fullName>
    </submittedName>
</protein>
<dbReference type="SUPFAM" id="SSF69318">
    <property type="entry name" value="Integrin alpha N-terminal domain"/>
    <property type="match status" value="1"/>
</dbReference>
<evidence type="ECO:0000313" key="3">
    <source>
        <dbReference type="EMBL" id="SFF49224.1"/>
    </source>
</evidence>
<feature type="chain" id="PRO_5011790260" evidence="2">
    <location>
        <begin position="36"/>
        <end position="189"/>
    </location>
</feature>
<keyword evidence="1 2" id="KW-0732">Signal</keyword>
<evidence type="ECO:0000313" key="4">
    <source>
        <dbReference type="Proteomes" id="UP000199400"/>
    </source>
</evidence>
<dbReference type="Proteomes" id="UP000199400">
    <property type="component" value="Unassembled WGS sequence"/>
</dbReference>
<dbReference type="InterPro" id="IPR013517">
    <property type="entry name" value="FG-GAP"/>
</dbReference>
<dbReference type="PANTHER" id="PTHR46580">
    <property type="entry name" value="SENSOR KINASE-RELATED"/>
    <property type="match status" value="1"/>
</dbReference>
<dbReference type="EMBL" id="FOMX01000127">
    <property type="protein sequence ID" value="SFF49224.1"/>
    <property type="molecule type" value="Genomic_DNA"/>
</dbReference>
<sequence>MFDARIRSISCPRPGRVLQAVTAVSTALLPALAGAAPWALDAGITLPDTGLITQKVELVDINNDGFVDVVFANSSGDNTGGDQNAQPNQLFVNNAGTGFTAQGGVFDEPDNAYAIKAGDIDGDGDADLVVGVNYTGQSYVLVNEGGGAFTRQDIAPSLNKSIGDLELGDVDGDGDLDIVATDWGSSQPY</sequence>
<organism evidence="3 4">
    <name type="scientific">Nannocystis exedens</name>
    <dbReference type="NCBI Taxonomy" id="54"/>
    <lineage>
        <taxon>Bacteria</taxon>
        <taxon>Pseudomonadati</taxon>
        <taxon>Myxococcota</taxon>
        <taxon>Polyangia</taxon>
        <taxon>Nannocystales</taxon>
        <taxon>Nannocystaceae</taxon>
        <taxon>Nannocystis</taxon>
    </lineage>
</organism>
<gene>
    <name evidence="3" type="ORF">SAMN02745121_09168</name>
</gene>
<reference evidence="4" key="1">
    <citation type="submission" date="2016-10" db="EMBL/GenBank/DDBJ databases">
        <authorList>
            <person name="Varghese N."/>
            <person name="Submissions S."/>
        </authorList>
    </citation>
    <scope>NUCLEOTIDE SEQUENCE [LARGE SCALE GENOMIC DNA]</scope>
    <source>
        <strain evidence="4">ATCC 25963</strain>
    </source>
</reference>